<dbReference type="SUPFAM" id="SSF101478">
    <property type="entry name" value="ADP-ribosylglycohydrolase"/>
    <property type="match status" value="1"/>
</dbReference>
<protein>
    <submittedName>
        <fullName evidence="1">Unannotated protein</fullName>
    </submittedName>
</protein>
<sequence length="218" mass="22936">MGENWWTAGVASAGNGAAMRVAPIGIALGADTTLLCHDAALSALITHADPMAVASAVGHAWLIAHLAGANASTLDSTSLINELAAAIEVIDDPGAPEREWNQRPGKTRAAITLANRVREIPALLGKPIGEAFDYVYNGAFVLETLPAALWCFFSYRDDPEEGVINAVLRGHDADTVASMAAAYFGALHGVAAFPDRWTGEDLEYQTQLLNLADQLAAI</sequence>
<dbReference type="Gene3D" id="1.10.4080.10">
    <property type="entry name" value="ADP-ribosylation/Crystallin J1"/>
    <property type="match status" value="1"/>
</dbReference>
<proteinExistence type="predicted"/>
<reference evidence="1" key="1">
    <citation type="submission" date="2020-05" db="EMBL/GenBank/DDBJ databases">
        <authorList>
            <person name="Chiriac C."/>
            <person name="Salcher M."/>
            <person name="Ghai R."/>
            <person name="Kavagutti S V."/>
        </authorList>
    </citation>
    <scope>NUCLEOTIDE SEQUENCE</scope>
</reference>
<dbReference type="PANTHER" id="PTHR16222:SF12">
    <property type="entry name" value="ADP-RIBOSYLGLYCOHYDROLASE-RELATED"/>
    <property type="match status" value="1"/>
</dbReference>
<accession>A0A6J7PK57</accession>
<name>A0A6J7PK57_9ZZZZ</name>
<dbReference type="EMBL" id="CAFBOG010000332">
    <property type="protein sequence ID" value="CAB5002284.1"/>
    <property type="molecule type" value="Genomic_DNA"/>
</dbReference>
<dbReference type="AlphaFoldDB" id="A0A6J7PK57"/>
<dbReference type="InterPro" id="IPR005502">
    <property type="entry name" value="Ribosyl_crysJ1"/>
</dbReference>
<gene>
    <name evidence="1" type="ORF">UFOPK3914_02213</name>
</gene>
<dbReference type="PANTHER" id="PTHR16222">
    <property type="entry name" value="ADP-RIBOSYLGLYCOHYDROLASE"/>
    <property type="match status" value="1"/>
</dbReference>
<dbReference type="InterPro" id="IPR036705">
    <property type="entry name" value="Ribosyl_crysJ1_sf"/>
</dbReference>
<dbReference type="Pfam" id="PF03747">
    <property type="entry name" value="ADP_ribosyl_GH"/>
    <property type="match status" value="1"/>
</dbReference>
<evidence type="ECO:0000313" key="1">
    <source>
        <dbReference type="EMBL" id="CAB5002284.1"/>
    </source>
</evidence>
<organism evidence="1">
    <name type="scientific">freshwater metagenome</name>
    <dbReference type="NCBI Taxonomy" id="449393"/>
    <lineage>
        <taxon>unclassified sequences</taxon>
        <taxon>metagenomes</taxon>
        <taxon>ecological metagenomes</taxon>
    </lineage>
</organism>
<dbReference type="InterPro" id="IPR050792">
    <property type="entry name" value="ADP-ribosylglycohydrolase"/>
</dbReference>